<dbReference type="Gene3D" id="3.20.20.70">
    <property type="entry name" value="Aldolase class I"/>
    <property type="match status" value="1"/>
</dbReference>
<dbReference type="GO" id="GO:0016041">
    <property type="term" value="F:glutamate synthase (ferredoxin) activity"/>
    <property type="evidence" value="ECO:0007669"/>
    <property type="project" value="UniProtKB-EC"/>
</dbReference>
<comment type="similarity">
    <text evidence="1">Belongs to the glutamate synthase family.</text>
</comment>
<protein>
    <submittedName>
        <fullName evidence="4">Ferredoxin-dependent glutamate synthase</fullName>
        <ecNumber evidence="4">1.4.7.1</ecNumber>
    </submittedName>
</protein>
<proteinExistence type="inferred from homology"/>
<dbReference type="PANTHER" id="PTHR43819:SF1">
    <property type="entry name" value="ARCHAEAL-TYPE GLUTAMATE SYNTHASE [NADPH]"/>
    <property type="match status" value="1"/>
</dbReference>
<evidence type="ECO:0000256" key="2">
    <source>
        <dbReference type="SAM" id="Phobius"/>
    </source>
</evidence>
<dbReference type="CDD" id="cd02808">
    <property type="entry name" value="GltS_FMN"/>
    <property type="match status" value="1"/>
</dbReference>
<dbReference type="GO" id="GO:0006537">
    <property type="term" value="P:glutamate biosynthetic process"/>
    <property type="evidence" value="ECO:0007669"/>
    <property type="project" value="InterPro"/>
</dbReference>
<dbReference type="SUPFAM" id="SSF51395">
    <property type="entry name" value="FMN-linked oxidoreductases"/>
    <property type="match status" value="1"/>
</dbReference>
<evidence type="ECO:0000259" key="3">
    <source>
        <dbReference type="Pfam" id="PF01645"/>
    </source>
</evidence>
<dbReference type="InterPro" id="IPR024188">
    <property type="entry name" value="GltB"/>
</dbReference>
<dbReference type="PANTHER" id="PTHR43819">
    <property type="entry name" value="ARCHAEAL-TYPE GLUTAMATE SYNTHASE [NADPH]"/>
    <property type="match status" value="1"/>
</dbReference>
<dbReference type="AlphaFoldDB" id="A0A1W1CZ08"/>
<sequence>MEELLNFSQHILTHQWNLFFKVLAILILFILINIYIYDRFIQRTNQLLINYPVIGRMRYFFRLLRDPMRQYFGDETYYDSYEKVDWVNNASYKKSLMYSFSLTRPYGLSKPYGQNHNFFRHANFVLNEDEVNSELSVTFGERHRYPFVTKSVIGRSAMSDGSISPEGTRAFARGAYIGQFPINTGEGSLTSNFLKTHQCSDNPYENRFLTIKEGTWFAKSIFKLVKLSLNEYIAISLYKNMVIRSKEKETYIFDSKKMLLYRIDWSQPLEFFPKTLLTNIPDIVLQIGSGLYGVKDKDNNFDGLRYQKVMKFCKMTEIKIAQGAKQTGGKLLAEKVTASVAYNRGVEAGKSLYSPNRFPYASSVEELFDFIGKLQKLSEKPVGIKIVISTKENFQEYSKEIKKRIDEGRAYPDFLTLDGGDGGSATAPREMMSRVGMSIQNSLDIVVKELEKEGVREYIKLIASEKVLTPDDAVELFAYGADFINIARGFMISAGCIRARHCSGAGGHQCPVGLATMDKGKRSKFLVLKKSQTIANYHEALLDGIKSLLAIMGKKDIKELSKDDLLAS</sequence>
<keyword evidence="2" id="KW-0472">Membrane</keyword>
<keyword evidence="4" id="KW-0560">Oxidoreductase</keyword>
<dbReference type="Pfam" id="PF01645">
    <property type="entry name" value="Glu_synthase"/>
    <property type="match status" value="1"/>
</dbReference>
<accession>A0A1W1CZ08</accession>
<dbReference type="InterPro" id="IPR002932">
    <property type="entry name" value="Glu_synthdom"/>
</dbReference>
<feature type="transmembrane region" description="Helical" evidence="2">
    <location>
        <begin position="18"/>
        <end position="37"/>
    </location>
</feature>
<keyword evidence="2" id="KW-0812">Transmembrane</keyword>
<gene>
    <name evidence="4" type="ORF">MNB_SV-13-286</name>
</gene>
<organism evidence="4">
    <name type="scientific">hydrothermal vent metagenome</name>
    <dbReference type="NCBI Taxonomy" id="652676"/>
    <lineage>
        <taxon>unclassified sequences</taxon>
        <taxon>metagenomes</taxon>
        <taxon>ecological metagenomes</taxon>
    </lineage>
</organism>
<name>A0A1W1CZ08_9ZZZZ</name>
<feature type="domain" description="Glutamate synthase" evidence="3">
    <location>
        <begin position="143"/>
        <end position="554"/>
    </location>
</feature>
<dbReference type="EMBL" id="FPHM01000202">
    <property type="protein sequence ID" value="SFV71100.1"/>
    <property type="molecule type" value="Genomic_DNA"/>
</dbReference>
<keyword evidence="2" id="KW-1133">Transmembrane helix</keyword>
<evidence type="ECO:0000313" key="4">
    <source>
        <dbReference type="EMBL" id="SFV71100.1"/>
    </source>
</evidence>
<dbReference type="EC" id="1.4.7.1" evidence="4"/>
<evidence type="ECO:0000256" key="1">
    <source>
        <dbReference type="ARBA" id="ARBA00009716"/>
    </source>
</evidence>
<dbReference type="PIRSF" id="PIRSF006429">
    <property type="entry name" value="GOGAT_lg_2"/>
    <property type="match status" value="1"/>
</dbReference>
<dbReference type="InterPro" id="IPR013785">
    <property type="entry name" value="Aldolase_TIM"/>
</dbReference>
<reference evidence="4" key="1">
    <citation type="submission" date="2016-10" db="EMBL/GenBank/DDBJ databases">
        <authorList>
            <person name="de Groot N.N."/>
        </authorList>
    </citation>
    <scope>NUCLEOTIDE SEQUENCE</scope>
</reference>